<dbReference type="STRING" id="1531966.A0A0A1TGB8"/>
<dbReference type="InterPro" id="IPR058055">
    <property type="entry name" value="PA-PLA1"/>
</dbReference>
<dbReference type="HOGENOM" id="CLU_002680_0_1_1"/>
<dbReference type="InterPro" id="IPR004177">
    <property type="entry name" value="DDHD_dom"/>
</dbReference>
<dbReference type="GO" id="GO:0046872">
    <property type="term" value="F:metal ion binding"/>
    <property type="evidence" value="ECO:0007669"/>
    <property type="project" value="InterPro"/>
</dbReference>
<dbReference type="PANTHER" id="PTHR23509">
    <property type="entry name" value="PA-PL1 PHOSPHOLIPASE FAMILY"/>
    <property type="match status" value="1"/>
</dbReference>
<organism evidence="3 4">
    <name type="scientific">[Torrubiella] hemipterigena</name>
    <dbReference type="NCBI Taxonomy" id="1531966"/>
    <lineage>
        <taxon>Eukaryota</taxon>
        <taxon>Fungi</taxon>
        <taxon>Dikarya</taxon>
        <taxon>Ascomycota</taxon>
        <taxon>Pezizomycotina</taxon>
        <taxon>Sordariomycetes</taxon>
        <taxon>Hypocreomycetidae</taxon>
        <taxon>Hypocreales</taxon>
        <taxon>Clavicipitaceae</taxon>
        <taxon>Clavicipitaceae incertae sedis</taxon>
        <taxon>'Torrubiella' clade</taxon>
    </lineage>
</organism>
<evidence type="ECO:0000259" key="2">
    <source>
        <dbReference type="PROSITE" id="PS51043"/>
    </source>
</evidence>
<dbReference type="GO" id="GO:0005737">
    <property type="term" value="C:cytoplasm"/>
    <property type="evidence" value="ECO:0007669"/>
    <property type="project" value="TreeGrafter"/>
</dbReference>
<feature type="domain" description="DDHD" evidence="2">
    <location>
        <begin position="758"/>
        <end position="962"/>
    </location>
</feature>
<dbReference type="PANTHER" id="PTHR23509:SF6">
    <property type="entry name" value="PHOSPHOLIPASE C1020.13C-RELATED"/>
    <property type="match status" value="1"/>
</dbReference>
<evidence type="ECO:0000313" key="3">
    <source>
        <dbReference type="EMBL" id="CEJ87553.1"/>
    </source>
</evidence>
<feature type="compositionally biased region" description="Low complexity" evidence="1">
    <location>
        <begin position="295"/>
        <end position="312"/>
    </location>
</feature>
<dbReference type="Pfam" id="PF02862">
    <property type="entry name" value="DDHD"/>
    <property type="match status" value="2"/>
</dbReference>
<accession>A0A0A1TGB8</accession>
<feature type="compositionally biased region" description="Low complexity" evidence="1">
    <location>
        <begin position="265"/>
        <end position="276"/>
    </location>
</feature>
<sequence length="987" mass="108468">MTIPNHTFGADCRLAPLEPSSRDDDIPALEAQYFYSSAITIDDPNWTSAPSDVNGSGAGKSHLRAFGRGDNNALERAWRSLMSKNDRALHNDLKKKPRLDNGDIRCDPSKRDDIVRVLGQRHSQLHLNGLKTAAALVQSPTLRADTNSTVSCCEQLATDITTEIDQTFCSEVRHADPTLQVDILAHDVTTLVTRKSSKDSSDGKATTPTAMAIHPRSSGEREGMQSLSSTPRSGLKMATKHHIDAEHEHEAGGRSRSLSQATNRSSHTTTGSGLTGQPFVRAAARDDSRPPSAPSQPTEATAATTTAKPSTPKGDNGPKETKVQTLEPEQQSVLQVTVGVSKLHVVSLPTLQMKPIYWSPVNDVAVVTRATWFYRDTMLPVTPVVANQLEAGFQEMQPWTETWRDEVRCAIDIGPDGEEKLSHPLWPSQNKSRKSIKQSELPTISADLFCSSHCSQGDAAAQGSIDTKSPQEPNRPYANYHVIYKDTKDAFLLKPSLKPSAYYGRRPVYAIVKGFAVGIPVTRGFDREIWDRYRLNKFGKKKVEAEEGVSQDFAAEASLCTACEVERERGQISDLVLVAHGIGQKIAERVESYHFTHAINSFRRSVNTDLHSPSVQKVMRDGCNGLMILPLNWRMGISIEEDDMREGGDVNASTNSFGLKDIEPDTIPAIRSMMSDVMFDIPFYMSQHKNKMISSLIYEANRVYRLWCANNPGFASKGRVHLIAHSLGSVMAVDILSRQPTYVPEIDLKAPSPSSQFLEFDTSNLFLLGSPAGFFILLERGALLPRRGRLKPGADRADAASESVTGEAGQFGCVAVNNIYNVLAKEDPIAYLLNGSVDVAYSSTLKPAYVPSSVPSLLTSMGNAVRQVIPGMTPAADPLAQEPERPSAIRLPSQLELEVHNFTREEIAERKAYLLNDNGQIDWYLQSGGGPLEMQYLNMLSAHTSYWTNPDFIRMVCLEIGRKPGRANTFPVMRAAKAGRRGKKATK</sequence>
<keyword evidence="4" id="KW-1185">Reference proteome</keyword>
<dbReference type="OrthoDB" id="69269at2759"/>
<gene>
    <name evidence="3" type="ORF">VHEMI04451</name>
</gene>
<dbReference type="GO" id="GO:0004620">
    <property type="term" value="F:phospholipase activity"/>
    <property type="evidence" value="ECO:0007669"/>
    <property type="project" value="TreeGrafter"/>
</dbReference>
<protein>
    <recommendedName>
        <fullName evidence="2">DDHD domain-containing protein</fullName>
    </recommendedName>
</protein>
<dbReference type="Proteomes" id="UP000039046">
    <property type="component" value="Unassembled WGS sequence"/>
</dbReference>
<dbReference type="EMBL" id="CDHN01000002">
    <property type="protein sequence ID" value="CEJ87553.1"/>
    <property type="molecule type" value="Genomic_DNA"/>
</dbReference>
<name>A0A0A1TGB8_9HYPO</name>
<feature type="region of interest" description="Disordered" evidence="1">
    <location>
        <begin position="193"/>
        <end position="328"/>
    </location>
</feature>
<dbReference type="PROSITE" id="PS51043">
    <property type="entry name" value="DDHD"/>
    <property type="match status" value="1"/>
</dbReference>
<evidence type="ECO:0000313" key="4">
    <source>
        <dbReference type="Proteomes" id="UP000039046"/>
    </source>
</evidence>
<evidence type="ECO:0000256" key="1">
    <source>
        <dbReference type="SAM" id="MobiDB-lite"/>
    </source>
</evidence>
<reference evidence="3 4" key="1">
    <citation type="journal article" date="2015" name="Genome Announc.">
        <title>Draft Genome Sequence and Gene Annotation of the Entomopathogenic Fungus Verticillium hemipterigenum.</title>
        <authorList>
            <person name="Horn F."/>
            <person name="Habel A."/>
            <person name="Scharf D.H."/>
            <person name="Dworschak J."/>
            <person name="Brakhage A.A."/>
            <person name="Guthke R."/>
            <person name="Hertweck C."/>
            <person name="Linde J."/>
        </authorList>
    </citation>
    <scope>NUCLEOTIDE SEQUENCE [LARGE SCALE GENOMIC DNA]</scope>
</reference>
<proteinExistence type="predicted"/>
<dbReference type="SMART" id="SM01127">
    <property type="entry name" value="DDHD"/>
    <property type="match status" value="1"/>
</dbReference>
<dbReference type="AlphaFoldDB" id="A0A0A1TGB8"/>
<feature type="compositionally biased region" description="Basic and acidic residues" evidence="1">
    <location>
        <begin position="241"/>
        <end position="253"/>
    </location>
</feature>